<feature type="domain" description="UvrD-like helicase C-terminal" evidence="13">
    <location>
        <begin position="285"/>
        <end position="552"/>
    </location>
</feature>
<dbReference type="Gene3D" id="1.10.486.10">
    <property type="entry name" value="PCRA, domain 4"/>
    <property type="match status" value="1"/>
</dbReference>
<dbReference type="Pfam" id="PF00580">
    <property type="entry name" value="UvrD-helicase"/>
    <property type="match status" value="1"/>
</dbReference>
<name>A0A9Q7A9I7_9BACT</name>
<dbReference type="GO" id="GO:0005524">
    <property type="term" value="F:ATP binding"/>
    <property type="evidence" value="ECO:0007669"/>
    <property type="project" value="UniProtKB-UniRule"/>
</dbReference>
<dbReference type="AlphaFoldDB" id="A0A9Q7A9I7"/>
<accession>A0A9Q7A9I7</accession>
<comment type="catalytic activity">
    <reaction evidence="8">
        <text>Couples ATP hydrolysis with the unwinding of duplex DNA by translocating in the 3'-5' direction.</text>
        <dbReference type="EC" id="5.6.2.4"/>
    </reaction>
</comment>
<evidence type="ECO:0000313" key="14">
    <source>
        <dbReference type="EMBL" id="QTX33015.1"/>
    </source>
</evidence>
<dbReference type="SUPFAM" id="SSF52540">
    <property type="entry name" value="P-loop containing nucleoside triphosphate hydrolases"/>
    <property type="match status" value="1"/>
</dbReference>
<evidence type="ECO:0000256" key="7">
    <source>
        <dbReference type="ARBA" id="ARBA00023235"/>
    </source>
</evidence>
<dbReference type="PROSITE" id="PS51217">
    <property type="entry name" value="UVRD_HELICASE_CTER"/>
    <property type="match status" value="1"/>
</dbReference>
<organism evidence="14 15">
    <name type="scientific">Aminithiophilus ramosus</name>
    <dbReference type="NCBI Taxonomy" id="3029084"/>
    <lineage>
        <taxon>Bacteria</taxon>
        <taxon>Thermotogati</taxon>
        <taxon>Synergistota</taxon>
        <taxon>Synergistia</taxon>
        <taxon>Synergistales</taxon>
        <taxon>Aminithiophilaceae</taxon>
        <taxon>Aminithiophilus</taxon>
    </lineage>
</organism>
<comment type="similarity">
    <text evidence="1">Belongs to the helicase family. UvrD subfamily.</text>
</comment>
<dbReference type="RefSeq" id="WP_274374283.1">
    <property type="nucleotide sequence ID" value="NZ_CP072943.1"/>
</dbReference>
<evidence type="ECO:0000256" key="10">
    <source>
        <dbReference type="ARBA" id="ARBA00048988"/>
    </source>
</evidence>
<dbReference type="GO" id="GO:0005829">
    <property type="term" value="C:cytosol"/>
    <property type="evidence" value="ECO:0007669"/>
    <property type="project" value="TreeGrafter"/>
</dbReference>
<dbReference type="InterPro" id="IPR027417">
    <property type="entry name" value="P-loop_NTPase"/>
</dbReference>
<feature type="domain" description="UvrD-like helicase ATP-binding" evidence="12">
    <location>
        <begin position="6"/>
        <end position="284"/>
    </location>
</feature>
<protein>
    <recommendedName>
        <fullName evidence="9">DNA 3'-5' helicase</fullName>
        <ecNumber evidence="9">5.6.2.4</ecNumber>
    </recommendedName>
</protein>
<dbReference type="InterPro" id="IPR000212">
    <property type="entry name" value="DNA_helicase_UvrD/REP"/>
</dbReference>
<evidence type="ECO:0000256" key="1">
    <source>
        <dbReference type="ARBA" id="ARBA00009922"/>
    </source>
</evidence>
<dbReference type="GO" id="GO:0000725">
    <property type="term" value="P:recombinational repair"/>
    <property type="evidence" value="ECO:0007669"/>
    <property type="project" value="TreeGrafter"/>
</dbReference>
<keyword evidence="3 11" id="KW-0378">Hydrolase</keyword>
<dbReference type="GO" id="GO:0016787">
    <property type="term" value="F:hydrolase activity"/>
    <property type="evidence" value="ECO:0007669"/>
    <property type="project" value="UniProtKB-UniRule"/>
</dbReference>
<keyword evidence="5 11" id="KW-0067">ATP-binding</keyword>
<comment type="catalytic activity">
    <reaction evidence="10">
        <text>ATP + H2O = ADP + phosphate + H(+)</text>
        <dbReference type="Rhea" id="RHEA:13065"/>
        <dbReference type="ChEBI" id="CHEBI:15377"/>
        <dbReference type="ChEBI" id="CHEBI:15378"/>
        <dbReference type="ChEBI" id="CHEBI:30616"/>
        <dbReference type="ChEBI" id="CHEBI:43474"/>
        <dbReference type="ChEBI" id="CHEBI:456216"/>
        <dbReference type="EC" id="5.6.2.4"/>
    </reaction>
</comment>
<keyword evidence="6" id="KW-0238">DNA-binding</keyword>
<dbReference type="GO" id="GO:0043138">
    <property type="term" value="F:3'-5' DNA helicase activity"/>
    <property type="evidence" value="ECO:0007669"/>
    <property type="project" value="UniProtKB-EC"/>
</dbReference>
<dbReference type="EC" id="5.6.2.4" evidence="9"/>
<dbReference type="Pfam" id="PF13361">
    <property type="entry name" value="UvrD_C"/>
    <property type="match status" value="2"/>
</dbReference>
<keyword evidence="4 11" id="KW-0347">Helicase</keyword>
<dbReference type="GO" id="GO:0003677">
    <property type="term" value="F:DNA binding"/>
    <property type="evidence" value="ECO:0007669"/>
    <property type="project" value="UniProtKB-KW"/>
</dbReference>
<evidence type="ECO:0000313" key="15">
    <source>
        <dbReference type="Proteomes" id="UP000671879"/>
    </source>
</evidence>
<feature type="binding site" evidence="11">
    <location>
        <begin position="27"/>
        <end position="34"/>
    </location>
    <ligand>
        <name>ATP</name>
        <dbReference type="ChEBI" id="CHEBI:30616"/>
    </ligand>
</feature>
<dbReference type="Gene3D" id="3.40.50.300">
    <property type="entry name" value="P-loop containing nucleotide triphosphate hydrolases"/>
    <property type="match status" value="2"/>
</dbReference>
<dbReference type="InterPro" id="IPR013986">
    <property type="entry name" value="DExx_box_DNA_helicase_dom_sf"/>
</dbReference>
<dbReference type="PANTHER" id="PTHR11070:SF2">
    <property type="entry name" value="ATP-DEPENDENT DNA HELICASE SRS2"/>
    <property type="match status" value="1"/>
</dbReference>
<dbReference type="PROSITE" id="PS51198">
    <property type="entry name" value="UVRD_HELICASE_ATP_BIND"/>
    <property type="match status" value="1"/>
</dbReference>
<evidence type="ECO:0000259" key="12">
    <source>
        <dbReference type="PROSITE" id="PS51198"/>
    </source>
</evidence>
<evidence type="ECO:0000256" key="4">
    <source>
        <dbReference type="ARBA" id="ARBA00022806"/>
    </source>
</evidence>
<dbReference type="EMBL" id="CP072943">
    <property type="protein sequence ID" value="QTX33015.1"/>
    <property type="molecule type" value="Genomic_DNA"/>
</dbReference>
<dbReference type="KEGG" id="aram:KAR29_03635"/>
<evidence type="ECO:0000256" key="11">
    <source>
        <dbReference type="PROSITE-ProRule" id="PRU00560"/>
    </source>
</evidence>
<gene>
    <name evidence="14" type="ORF">KAR29_03635</name>
</gene>
<evidence type="ECO:0000256" key="9">
    <source>
        <dbReference type="ARBA" id="ARBA00034808"/>
    </source>
</evidence>
<evidence type="ECO:0000259" key="13">
    <source>
        <dbReference type="PROSITE" id="PS51217"/>
    </source>
</evidence>
<dbReference type="Gene3D" id="1.10.10.160">
    <property type="match status" value="1"/>
</dbReference>
<dbReference type="InterPro" id="IPR014017">
    <property type="entry name" value="DNA_helicase_UvrD-like_C"/>
</dbReference>
<evidence type="ECO:0000256" key="6">
    <source>
        <dbReference type="ARBA" id="ARBA00023125"/>
    </source>
</evidence>
<dbReference type="Proteomes" id="UP000671879">
    <property type="component" value="Chromosome"/>
</dbReference>
<dbReference type="CDD" id="cd18807">
    <property type="entry name" value="SF1_C_UvrD"/>
    <property type="match status" value="1"/>
</dbReference>
<evidence type="ECO:0000256" key="3">
    <source>
        <dbReference type="ARBA" id="ARBA00022801"/>
    </source>
</evidence>
<keyword evidence="7" id="KW-0413">Isomerase</keyword>
<keyword evidence="15" id="KW-1185">Reference proteome</keyword>
<evidence type="ECO:0000256" key="8">
    <source>
        <dbReference type="ARBA" id="ARBA00034617"/>
    </source>
</evidence>
<evidence type="ECO:0000256" key="2">
    <source>
        <dbReference type="ARBA" id="ARBA00022741"/>
    </source>
</evidence>
<dbReference type="InterPro" id="IPR014016">
    <property type="entry name" value="UvrD-like_ATP-bd"/>
</dbReference>
<proteinExistence type="inferred from homology"/>
<dbReference type="PANTHER" id="PTHR11070">
    <property type="entry name" value="UVRD / RECB / PCRA DNA HELICASE FAMILY MEMBER"/>
    <property type="match status" value="1"/>
</dbReference>
<keyword evidence="2 11" id="KW-0547">Nucleotide-binding</keyword>
<evidence type="ECO:0000256" key="5">
    <source>
        <dbReference type="ARBA" id="ARBA00022840"/>
    </source>
</evidence>
<sequence>MRSLLEGLNGRQHEAVVYCDGPLLVLAGAGSGKTSVLTHKLAYLVEERGIPSRRLLAVTFTNKAAREMATRVTDLLGPGRGEMEVLTFHAWGLRWLLRHRVLLEERGFGKNFVIFDRADSRNLVKRLRTEFNLDEQRYDTAWILGEMSRGKTECDLRTLRPDKLAAPWSDFYGRYQEELRRQGALDFDDLLVLPLHLLLTDAEALQVERNRYDWILVDEYQDVNRLQYRLLKLLSGGGASLMVVGDPDQSIYGWRGADMSMILRFETDFPGAKTVVLDQNYRSTGMILDGANEVISRNRLRPPKELWTARDRGEKIYSLLAPSEEAEARFVVDRIEELHASGFRYGDMALLYRMNALSRLYEQRLVEAAIPYRIVRGTSFYERREVKDVLAYLRLAVNPRDRASLERIGNVPTRGLGPKSLERLADHLGRIPLTEPQKIWRSLSAGCGLKGKAAQGALELAGHMEHLLDRSDDFGEALRYVLGDVDYGAFLAEYDKEGWEERVENVLEILSVVPPGLPLAEALVELALFTDQESSLDDEDRVNLLTLHAAKGLEFPVVFVVAMEEGIFPHARCLDEESQGLEEERRLCYVAMTRAEDRLFLSGARSRLLFGTLQANGYSRFLQEIPDRFKTVDDRSREGVTRHVGYRSHWGYRRR</sequence>
<reference evidence="15" key="1">
    <citation type="submission" date="2021-04" db="EMBL/GenBank/DDBJ databases">
        <title>A novel Synergistetes isolate from a pyrite-forming mixed culture.</title>
        <authorList>
            <person name="Bunk B."/>
            <person name="Sproer C."/>
            <person name="Spring S."/>
            <person name="Pester M."/>
        </authorList>
    </citation>
    <scope>NUCLEOTIDE SEQUENCE [LARGE SCALE GENOMIC DNA]</scope>
    <source>
        <strain evidence="15">J.5.4.2-T.3.5.2</strain>
    </source>
</reference>
<dbReference type="CDD" id="cd17932">
    <property type="entry name" value="DEXQc_UvrD"/>
    <property type="match status" value="1"/>
</dbReference>
<dbReference type="GO" id="GO:0033202">
    <property type="term" value="C:DNA helicase complex"/>
    <property type="evidence" value="ECO:0007669"/>
    <property type="project" value="TreeGrafter"/>
</dbReference>